<name>A0AAN9R0N1_PHACN</name>
<sequence>MWRTWRCSRASRNKKGIAMKERRESCEGEKALLREQSLGAMVNQLSDVFEAIEVTCQLENEWNANVVNTLSLL</sequence>
<dbReference type="EMBL" id="JAYMYR010000007">
    <property type="protein sequence ID" value="KAK7353989.1"/>
    <property type="molecule type" value="Genomic_DNA"/>
</dbReference>
<gene>
    <name evidence="1" type="ORF">VNO80_19445</name>
</gene>
<dbReference type="AlphaFoldDB" id="A0AAN9R0N1"/>
<comment type="caution">
    <text evidence="1">The sequence shown here is derived from an EMBL/GenBank/DDBJ whole genome shotgun (WGS) entry which is preliminary data.</text>
</comment>
<dbReference type="Proteomes" id="UP001374584">
    <property type="component" value="Unassembled WGS sequence"/>
</dbReference>
<protein>
    <submittedName>
        <fullName evidence="1">Uncharacterized protein</fullName>
    </submittedName>
</protein>
<evidence type="ECO:0000313" key="1">
    <source>
        <dbReference type="EMBL" id="KAK7353989.1"/>
    </source>
</evidence>
<organism evidence="1 2">
    <name type="scientific">Phaseolus coccineus</name>
    <name type="common">Scarlet runner bean</name>
    <name type="synonym">Phaseolus multiflorus</name>
    <dbReference type="NCBI Taxonomy" id="3886"/>
    <lineage>
        <taxon>Eukaryota</taxon>
        <taxon>Viridiplantae</taxon>
        <taxon>Streptophyta</taxon>
        <taxon>Embryophyta</taxon>
        <taxon>Tracheophyta</taxon>
        <taxon>Spermatophyta</taxon>
        <taxon>Magnoliopsida</taxon>
        <taxon>eudicotyledons</taxon>
        <taxon>Gunneridae</taxon>
        <taxon>Pentapetalae</taxon>
        <taxon>rosids</taxon>
        <taxon>fabids</taxon>
        <taxon>Fabales</taxon>
        <taxon>Fabaceae</taxon>
        <taxon>Papilionoideae</taxon>
        <taxon>50 kb inversion clade</taxon>
        <taxon>NPAAA clade</taxon>
        <taxon>indigoferoid/millettioid clade</taxon>
        <taxon>Phaseoleae</taxon>
        <taxon>Phaseolus</taxon>
    </lineage>
</organism>
<accession>A0AAN9R0N1</accession>
<keyword evidence="2" id="KW-1185">Reference proteome</keyword>
<proteinExistence type="predicted"/>
<reference evidence="1 2" key="1">
    <citation type="submission" date="2024-01" db="EMBL/GenBank/DDBJ databases">
        <title>The genomes of 5 underutilized Papilionoideae crops provide insights into root nodulation and disease resistanc.</title>
        <authorList>
            <person name="Jiang F."/>
        </authorList>
    </citation>
    <scope>NUCLEOTIDE SEQUENCE [LARGE SCALE GENOMIC DNA]</scope>
    <source>
        <strain evidence="1">JINMINGXINNONG_FW02</strain>
        <tissue evidence="1">Leaves</tissue>
    </source>
</reference>
<evidence type="ECO:0000313" key="2">
    <source>
        <dbReference type="Proteomes" id="UP001374584"/>
    </source>
</evidence>